<dbReference type="AlphaFoldDB" id="A0A409VZD0"/>
<evidence type="ECO:0000256" key="1">
    <source>
        <dbReference type="SAM" id="MobiDB-lite"/>
    </source>
</evidence>
<reference evidence="2 3" key="1">
    <citation type="journal article" date="2018" name="Evol. Lett.">
        <title>Horizontal gene cluster transfer increased hallucinogenic mushroom diversity.</title>
        <authorList>
            <person name="Reynolds H.T."/>
            <person name="Vijayakumar V."/>
            <person name="Gluck-Thaler E."/>
            <person name="Korotkin H.B."/>
            <person name="Matheny P.B."/>
            <person name="Slot J.C."/>
        </authorList>
    </citation>
    <scope>NUCLEOTIDE SEQUENCE [LARGE SCALE GENOMIC DNA]</scope>
    <source>
        <strain evidence="2 3">2629</strain>
    </source>
</reference>
<gene>
    <name evidence="2" type="ORF">CVT24_007853</name>
</gene>
<feature type="region of interest" description="Disordered" evidence="1">
    <location>
        <begin position="1"/>
        <end position="27"/>
    </location>
</feature>
<organism evidence="2 3">
    <name type="scientific">Panaeolus cyanescens</name>
    <dbReference type="NCBI Taxonomy" id="181874"/>
    <lineage>
        <taxon>Eukaryota</taxon>
        <taxon>Fungi</taxon>
        <taxon>Dikarya</taxon>
        <taxon>Basidiomycota</taxon>
        <taxon>Agaricomycotina</taxon>
        <taxon>Agaricomycetes</taxon>
        <taxon>Agaricomycetidae</taxon>
        <taxon>Agaricales</taxon>
        <taxon>Agaricineae</taxon>
        <taxon>Galeropsidaceae</taxon>
        <taxon>Panaeolus</taxon>
    </lineage>
</organism>
<name>A0A409VZD0_9AGAR</name>
<keyword evidence="3" id="KW-1185">Reference proteome</keyword>
<comment type="caution">
    <text evidence="2">The sequence shown here is derived from an EMBL/GenBank/DDBJ whole genome shotgun (WGS) entry which is preliminary data.</text>
</comment>
<evidence type="ECO:0000313" key="3">
    <source>
        <dbReference type="Proteomes" id="UP000284842"/>
    </source>
</evidence>
<dbReference type="Proteomes" id="UP000284842">
    <property type="component" value="Unassembled WGS sequence"/>
</dbReference>
<feature type="compositionally biased region" description="Basic and acidic residues" evidence="1">
    <location>
        <begin position="18"/>
        <end position="27"/>
    </location>
</feature>
<accession>A0A409VZD0</accession>
<dbReference type="EMBL" id="NHTK01005907">
    <property type="protein sequence ID" value="PPQ71626.1"/>
    <property type="molecule type" value="Genomic_DNA"/>
</dbReference>
<protein>
    <submittedName>
        <fullName evidence="2">Uncharacterized protein</fullName>
    </submittedName>
</protein>
<dbReference type="OrthoDB" id="10612171at2759"/>
<sequence length="197" mass="21649">MMRSDIPSGDNSTGVGTDSERNTIADRPQLAEERYNMSQTNTGDDNILNRICGPAMPLPTDKEYYVFPSDRPHKSTIADYTCTFGALANGHTGRVGPGHLDVQHAVKGPKEEYLYNYQAGAINSYDLAAEQNNGGTVLNQSWMKARDYTYGIDFSAQYAFGEGGEADDAGMGDLGQKWPLPNEMYVMSQDIDTRRLG</sequence>
<evidence type="ECO:0000313" key="2">
    <source>
        <dbReference type="EMBL" id="PPQ71626.1"/>
    </source>
</evidence>
<dbReference type="InParanoid" id="A0A409VZD0"/>
<proteinExistence type="predicted"/>